<dbReference type="PRINTS" id="PR00344">
    <property type="entry name" value="BCTRLSENSOR"/>
</dbReference>
<keyword evidence="12" id="KW-0175">Coiled coil</keyword>
<keyword evidence="10 13" id="KW-0472">Membrane</keyword>
<accession>A0A081C4R1</accession>
<dbReference type="SMART" id="SM00388">
    <property type="entry name" value="HisKA"/>
    <property type="match status" value="1"/>
</dbReference>
<dbReference type="STRING" id="1499967.U27_06551"/>
<keyword evidence="6" id="KW-0547">Nucleotide-binding</keyword>
<keyword evidence="11" id="KW-0131">Cell cycle</keyword>
<keyword evidence="4" id="KW-0597">Phosphoprotein</keyword>
<feature type="coiled-coil region" evidence="12">
    <location>
        <begin position="371"/>
        <end position="408"/>
    </location>
</feature>
<keyword evidence="7 16" id="KW-0418">Kinase</keyword>
<dbReference type="EMBL" id="DF820470">
    <property type="protein sequence ID" value="GAK59566.1"/>
    <property type="molecule type" value="Genomic_DNA"/>
</dbReference>
<dbReference type="GO" id="GO:0016020">
    <property type="term" value="C:membrane"/>
    <property type="evidence" value="ECO:0007669"/>
    <property type="project" value="UniProtKB-SubCell"/>
</dbReference>
<dbReference type="PANTHER" id="PTHR43047">
    <property type="entry name" value="TWO-COMPONENT HISTIDINE PROTEIN KINASE"/>
    <property type="match status" value="1"/>
</dbReference>
<keyword evidence="5" id="KW-0808">Transferase</keyword>
<evidence type="ECO:0000259" key="14">
    <source>
        <dbReference type="PROSITE" id="PS50109"/>
    </source>
</evidence>
<keyword evidence="9" id="KW-0902">Two-component regulatory system</keyword>
<evidence type="ECO:0000256" key="6">
    <source>
        <dbReference type="ARBA" id="ARBA00022741"/>
    </source>
</evidence>
<dbReference type="GO" id="GO:0005524">
    <property type="term" value="F:ATP binding"/>
    <property type="evidence" value="ECO:0007669"/>
    <property type="project" value="UniProtKB-KW"/>
</dbReference>
<dbReference type="AlphaFoldDB" id="A0A081C4R1"/>
<evidence type="ECO:0000256" key="11">
    <source>
        <dbReference type="ARBA" id="ARBA00023306"/>
    </source>
</evidence>
<dbReference type="Proteomes" id="UP000030661">
    <property type="component" value="Unassembled WGS sequence"/>
</dbReference>
<sequence>MTLRKKTIILIGVTGLALIVMLYAVAYLIVMGSFRALEAQNMREHVERVVGALSKEVERIASIAGDYAPWDDSYQFMQDGNQSFIDVNFVKETFLNLRVNLFVYLNVAGQVVFVKAIDLESGEQIAVPEKLQAHLQADSPLLHLSEPETKASGLILLPDGPMIVASHPILTSVGQGPIQGILIAGRYLDISAIQLLAETLQLSLSIFPISSAEIPGDVQDAIDNMAPDEPIIAIPLNSRTIAGYTTIDDLYGSPCLAIRVDSPRSIVLHGQSSLRYLAVSLLVSSAILGGIMLVVLERVVLARLTLLDHELAHIRKETDLSRRVGVVGHDELSHLGGTINNMLTALEQSQADLRTHHDHLEELVHNRTHELMETNERLRQEIAERQRIAEELQRAKEAAEAANRAKSTFLANMSHELRTPLNGILGYAQLLSKSSTFPEQYQKAIHIIWQSGEHLLLMINDILDLTKIEAQKIVLQPREFFLPHLLKKLVAIHELLAEEKQLTFEYHLAPTVPPLVYGDERRLRQILRNLLSNAIKFTKQGGVTFRVSSENDLQSALLRFEVIDTGVGIPPERLETIFEAFNYVDDQHLYSYGPGIGLSLSQRLAHLMGGRLYVESTVKKGSTFRLEIVLPFAASLTNAKVLQDPEELEILASSGYELRE</sequence>
<dbReference type="SMART" id="SM00304">
    <property type="entry name" value="HAMP"/>
    <property type="match status" value="1"/>
</dbReference>
<protein>
    <recommendedName>
        <fullName evidence="3">histidine kinase</fullName>
        <ecNumber evidence="3">2.7.13.3</ecNumber>
    </recommendedName>
</protein>
<dbReference type="Pfam" id="PF02518">
    <property type="entry name" value="HATPase_c"/>
    <property type="match status" value="1"/>
</dbReference>
<dbReference type="GO" id="GO:0000155">
    <property type="term" value="F:phosphorelay sensor kinase activity"/>
    <property type="evidence" value="ECO:0007669"/>
    <property type="project" value="InterPro"/>
</dbReference>
<dbReference type="Gene3D" id="6.10.340.10">
    <property type="match status" value="1"/>
</dbReference>
<dbReference type="eggNOG" id="COG2205">
    <property type="taxonomic scope" value="Bacteria"/>
</dbReference>
<dbReference type="PANTHER" id="PTHR43047:SF64">
    <property type="entry name" value="HISTIDINE KINASE CONTAINING CHEY-HOMOLOGOUS RECEIVER DOMAIN AND PAS DOMAIN-RELATED"/>
    <property type="match status" value="1"/>
</dbReference>
<evidence type="ECO:0000256" key="4">
    <source>
        <dbReference type="ARBA" id="ARBA00022553"/>
    </source>
</evidence>
<dbReference type="InterPro" id="IPR003594">
    <property type="entry name" value="HATPase_dom"/>
</dbReference>
<evidence type="ECO:0000256" key="12">
    <source>
        <dbReference type="SAM" id="Coils"/>
    </source>
</evidence>
<evidence type="ECO:0000256" key="9">
    <source>
        <dbReference type="ARBA" id="ARBA00023012"/>
    </source>
</evidence>
<dbReference type="CDD" id="cd00082">
    <property type="entry name" value="HisKA"/>
    <property type="match status" value="1"/>
</dbReference>
<dbReference type="InterPro" id="IPR005467">
    <property type="entry name" value="His_kinase_dom"/>
</dbReference>
<dbReference type="HOGENOM" id="CLU_009587_1_0_0"/>
<evidence type="ECO:0000256" key="10">
    <source>
        <dbReference type="ARBA" id="ARBA00023136"/>
    </source>
</evidence>
<feature type="domain" description="Histidine kinase" evidence="14">
    <location>
        <begin position="412"/>
        <end position="632"/>
    </location>
</feature>
<evidence type="ECO:0000256" key="2">
    <source>
        <dbReference type="ARBA" id="ARBA00004370"/>
    </source>
</evidence>
<name>A0A081C4R1_VECG1</name>
<evidence type="ECO:0000256" key="13">
    <source>
        <dbReference type="SAM" id="Phobius"/>
    </source>
</evidence>
<dbReference type="InterPro" id="IPR036097">
    <property type="entry name" value="HisK_dim/P_sf"/>
</dbReference>
<dbReference type="Pfam" id="PF00512">
    <property type="entry name" value="HisKA"/>
    <property type="match status" value="1"/>
</dbReference>
<evidence type="ECO:0000256" key="7">
    <source>
        <dbReference type="ARBA" id="ARBA00022777"/>
    </source>
</evidence>
<dbReference type="Gene3D" id="3.30.565.10">
    <property type="entry name" value="Histidine kinase-like ATPase, C-terminal domain"/>
    <property type="match status" value="1"/>
</dbReference>
<feature type="transmembrane region" description="Helical" evidence="13">
    <location>
        <begin position="7"/>
        <end position="30"/>
    </location>
</feature>
<dbReference type="CDD" id="cd06225">
    <property type="entry name" value="HAMP"/>
    <property type="match status" value="1"/>
</dbReference>
<evidence type="ECO:0000259" key="15">
    <source>
        <dbReference type="PROSITE" id="PS50885"/>
    </source>
</evidence>
<dbReference type="Gene3D" id="1.10.287.130">
    <property type="match status" value="1"/>
</dbReference>
<keyword evidence="13" id="KW-0812">Transmembrane</keyword>
<feature type="domain" description="HAMP" evidence="15">
    <location>
        <begin position="298"/>
        <end position="351"/>
    </location>
</feature>
<proteinExistence type="predicted"/>
<evidence type="ECO:0000256" key="5">
    <source>
        <dbReference type="ARBA" id="ARBA00022679"/>
    </source>
</evidence>
<dbReference type="Pfam" id="PF05228">
    <property type="entry name" value="CHASE4"/>
    <property type="match status" value="1"/>
</dbReference>
<dbReference type="InterPro" id="IPR003661">
    <property type="entry name" value="HisK_dim/P_dom"/>
</dbReference>
<keyword evidence="17" id="KW-1185">Reference proteome</keyword>
<dbReference type="eggNOG" id="COG3322">
    <property type="taxonomic scope" value="Bacteria"/>
</dbReference>
<dbReference type="SMART" id="SM00387">
    <property type="entry name" value="HATPase_c"/>
    <property type="match status" value="1"/>
</dbReference>
<reference evidence="16" key="1">
    <citation type="journal article" date="2015" name="PeerJ">
        <title>First genomic representation of candidate bacterial phylum KSB3 points to enhanced environmental sensing as a trigger of wastewater bulking.</title>
        <authorList>
            <person name="Sekiguchi Y."/>
            <person name="Ohashi A."/>
            <person name="Parks D.H."/>
            <person name="Yamauchi T."/>
            <person name="Tyson G.W."/>
            <person name="Hugenholtz P."/>
        </authorList>
    </citation>
    <scope>NUCLEOTIDE SEQUENCE [LARGE SCALE GENOMIC DNA]</scope>
</reference>
<organism evidence="16">
    <name type="scientific">Vecturithrix granuli</name>
    <dbReference type="NCBI Taxonomy" id="1499967"/>
    <lineage>
        <taxon>Bacteria</taxon>
        <taxon>Candidatus Moduliflexota</taxon>
        <taxon>Candidatus Vecturitrichia</taxon>
        <taxon>Candidatus Vecturitrichales</taxon>
        <taxon>Candidatus Vecturitrichaceae</taxon>
        <taxon>Candidatus Vecturithrix</taxon>
    </lineage>
</organism>
<dbReference type="SUPFAM" id="SSF47384">
    <property type="entry name" value="Homodimeric domain of signal transducing histidine kinase"/>
    <property type="match status" value="1"/>
</dbReference>
<comment type="catalytic activity">
    <reaction evidence="1">
        <text>ATP + protein L-histidine = ADP + protein N-phospho-L-histidine.</text>
        <dbReference type="EC" id="2.7.13.3"/>
    </reaction>
</comment>
<dbReference type="InterPro" id="IPR003660">
    <property type="entry name" value="HAMP_dom"/>
</dbReference>
<dbReference type="PROSITE" id="PS50109">
    <property type="entry name" value="HIS_KIN"/>
    <property type="match status" value="1"/>
</dbReference>
<dbReference type="InterPro" id="IPR036890">
    <property type="entry name" value="HATPase_C_sf"/>
</dbReference>
<evidence type="ECO:0000256" key="3">
    <source>
        <dbReference type="ARBA" id="ARBA00012438"/>
    </source>
</evidence>
<evidence type="ECO:0000313" key="17">
    <source>
        <dbReference type="Proteomes" id="UP000030661"/>
    </source>
</evidence>
<dbReference type="InterPro" id="IPR004358">
    <property type="entry name" value="Sig_transdc_His_kin-like_C"/>
</dbReference>
<evidence type="ECO:0000256" key="8">
    <source>
        <dbReference type="ARBA" id="ARBA00022840"/>
    </source>
</evidence>
<comment type="subcellular location">
    <subcellularLocation>
        <location evidence="2">Membrane</location>
    </subcellularLocation>
</comment>
<keyword evidence="8" id="KW-0067">ATP-binding</keyword>
<dbReference type="FunFam" id="3.30.565.10:FF:000010">
    <property type="entry name" value="Sensor histidine kinase RcsC"/>
    <property type="match status" value="1"/>
</dbReference>
<dbReference type="EC" id="2.7.13.3" evidence="3"/>
<dbReference type="CDD" id="cd16922">
    <property type="entry name" value="HATPase_EvgS-ArcB-TorS-like"/>
    <property type="match status" value="1"/>
</dbReference>
<dbReference type="FunFam" id="1.10.287.130:FF:000038">
    <property type="entry name" value="Sensory transduction histidine kinase"/>
    <property type="match status" value="1"/>
</dbReference>
<dbReference type="InterPro" id="IPR007892">
    <property type="entry name" value="CHASE4"/>
</dbReference>
<evidence type="ECO:0000256" key="1">
    <source>
        <dbReference type="ARBA" id="ARBA00000085"/>
    </source>
</evidence>
<keyword evidence="13" id="KW-1133">Transmembrane helix</keyword>
<gene>
    <name evidence="16" type="ORF">U27_06551</name>
</gene>
<evidence type="ECO:0000313" key="16">
    <source>
        <dbReference type="EMBL" id="GAK59566.1"/>
    </source>
</evidence>
<dbReference type="SUPFAM" id="SSF55874">
    <property type="entry name" value="ATPase domain of HSP90 chaperone/DNA topoisomerase II/histidine kinase"/>
    <property type="match status" value="1"/>
</dbReference>
<dbReference type="PROSITE" id="PS50885">
    <property type="entry name" value="HAMP"/>
    <property type="match status" value="1"/>
</dbReference>